<evidence type="ECO:0000256" key="5">
    <source>
        <dbReference type="ARBA" id="ARBA00023251"/>
    </source>
</evidence>
<dbReference type="GO" id="GO:0046677">
    <property type="term" value="P:response to antibiotic"/>
    <property type="evidence" value="ECO:0007669"/>
    <property type="project" value="UniProtKB-UniRule"/>
</dbReference>
<keyword evidence="5 6" id="KW-0046">Antibiotic resistance</keyword>
<dbReference type="PANTHER" id="PTHR35333:SF3">
    <property type="entry name" value="BETA-LACTAMASE-TYPE TRANSPEPTIDASE FOLD CONTAINING PROTEIN"/>
    <property type="match status" value="1"/>
</dbReference>
<dbReference type="InterPro" id="IPR023650">
    <property type="entry name" value="Beta-lactam_class-A_AS"/>
</dbReference>
<feature type="domain" description="Beta-lactamase class A catalytic" evidence="8">
    <location>
        <begin position="45"/>
        <end position="243"/>
    </location>
</feature>
<reference evidence="9" key="1">
    <citation type="submission" date="2020-02" db="EMBL/GenBank/DDBJ databases">
        <authorList>
            <person name="Meier V. D."/>
        </authorList>
    </citation>
    <scope>NUCLEOTIDE SEQUENCE</scope>
    <source>
        <strain evidence="9">AVDCRST_MAG62</strain>
    </source>
</reference>
<dbReference type="InterPro" id="IPR045155">
    <property type="entry name" value="Beta-lactam_cat"/>
</dbReference>
<protein>
    <recommendedName>
        <fullName evidence="3 6">Beta-lactamase</fullName>
        <ecNumber evidence="3 6">3.5.2.6</ecNumber>
    </recommendedName>
</protein>
<evidence type="ECO:0000256" key="7">
    <source>
        <dbReference type="SAM" id="SignalP"/>
    </source>
</evidence>
<gene>
    <name evidence="9" type="ORF">AVDCRST_MAG62-630</name>
</gene>
<organism evidence="9">
    <name type="scientific">uncultured Sphingomonas sp</name>
    <dbReference type="NCBI Taxonomy" id="158754"/>
    <lineage>
        <taxon>Bacteria</taxon>
        <taxon>Pseudomonadati</taxon>
        <taxon>Pseudomonadota</taxon>
        <taxon>Alphaproteobacteria</taxon>
        <taxon>Sphingomonadales</taxon>
        <taxon>Sphingomonadaceae</taxon>
        <taxon>Sphingomonas</taxon>
        <taxon>environmental samples</taxon>
    </lineage>
</organism>
<dbReference type="Gene3D" id="3.40.710.10">
    <property type="entry name" value="DD-peptidase/beta-lactamase superfamily"/>
    <property type="match status" value="1"/>
</dbReference>
<evidence type="ECO:0000313" key="9">
    <source>
        <dbReference type="EMBL" id="CAA9512777.1"/>
    </source>
</evidence>
<accession>A0A6J4T303</accession>
<dbReference type="InterPro" id="IPR012338">
    <property type="entry name" value="Beta-lactam/transpept-like"/>
</dbReference>
<comment type="catalytic activity">
    <reaction evidence="1 6">
        <text>a beta-lactam + H2O = a substituted beta-amino acid</text>
        <dbReference type="Rhea" id="RHEA:20401"/>
        <dbReference type="ChEBI" id="CHEBI:15377"/>
        <dbReference type="ChEBI" id="CHEBI:35627"/>
        <dbReference type="ChEBI" id="CHEBI:140347"/>
        <dbReference type="EC" id="3.5.2.6"/>
    </reaction>
</comment>
<evidence type="ECO:0000256" key="2">
    <source>
        <dbReference type="ARBA" id="ARBA00009009"/>
    </source>
</evidence>
<evidence type="ECO:0000256" key="1">
    <source>
        <dbReference type="ARBA" id="ARBA00001526"/>
    </source>
</evidence>
<dbReference type="EMBL" id="CADCWB010000077">
    <property type="protein sequence ID" value="CAA9512777.1"/>
    <property type="molecule type" value="Genomic_DNA"/>
</dbReference>
<evidence type="ECO:0000256" key="4">
    <source>
        <dbReference type="ARBA" id="ARBA00022801"/>
    </source>
</evidence>
<evidence type="ECO:0000256" key="6">
    <source>
        <dbReference type="RuleBase" id="RU361140"/>
    </source>
</evidence>
<feature type="signal peptide" evidence="7">
    <location>
        <begin position="1"/>
        <end position="20"/>
    </location>
</feature>
<dbReference type="PROSITE" id="PS00146">
    <property type="entry name" value="BETA_LACTAMASE_A"/>
    <property type="match status" value="1"/>
</dbReference>
<name>A0A6J4T303_9SPHN</name>
<evidence type="ECO:0000256" key="3">
    <source>
        <dbReference type="ARBA" id="ARBA00012865"/>
    </source>
</evidence>
<dbReference type="GO" id="GO:0030655">
    <property type="term" value="P:beta-lactam antibiotic catabolic process"/>
    <property type="evidence" value="ECO:0007669"/>
    <property type="project" value="InterPro"/>
</dbReference>
<keyword evidence="4 6" id="KW-0378">Hydrolase</keyword>
<comment type="similarity">
    <text evidence="2 6">Belongs to the class-A beta-lactamase family.</text>
</comment>
<proteinExistence type="inferred from homology"/>
<dbReference type="PRINTS" id="PR00118">
    <property type="entry name" value="BLACTAMASEA"/>
</dbReference>
<sequence length="289" mass="31306">MRMTAVFCWLLACLAQPALAASSPELKPLEQRLSWLLASKSGDYGVAALDMATGQTVSINGDHPYPMASTVKVAVAAAYLAQVDHGRRSLKDQIGSRSAAQLMEAMLIRSDNLATDILIHNLGGPATVQTWLNFNGMHGLRIDRTIAQLLRDKRDLWDPRDSSTPEAMVSMLRTIDRGNVLKPASRSYLLATMARCMTGKNRIRSLLPAGTPVQNKTGTLNRLTTDVGFITMPDGRRIAVAFFARGGADRSRSIAEAARAVYDGFSAHWRSWTGALSAPASLTRANALP</sequence>
<dbReference type="Pfam" id="PF13354">
    <property type="entry name" value="Beta-lactamase2"/>
    <property type="match status" value="1"/>
</dbReference>
<dbReference type="EC" id="3.5.2.6" evidence="3 6"/>
<dbReference type="AlphaFoldDB" id="A0A6J4T303"/>
<keyword evidence="7" id="KW-0732">Signal</keyword>
<dbReference type="GO" id="GO:0008800">
    <property type="term" value="F:beta-lactamase activity"/>
    <property type="evidence" value="ECO:0007669"/>
    <property type="project" value="UniProtKB-UniRule"/>
</dbReference>
<evidence type="ECO:0000259" key="8">
    <source>
        <dbReference type="Pfam" id="PF13354"/>
    </source>
</evidence>
<dbReference type="InterPro" id="IPR000871">
    <property type="entry name" value="Beta-lactam_class-A"/>
</dbReference>
<feature type="chain" id="PRO_5026912428" description="Beta-lactamase" evidence="7">
    <location>
        <begin position="21"/>
        <end position="289"/>
    </location>
</feature>
<dbReference type="PANTHER" id="PTHR35333">
    <property type="entry name" value="BETA-LACTAMASE"/>
    <property type="match status" value="1"/>
</dbReference>
<dbReference type="SUPFAM" id="SSF56601">
    <property type="entry name" value="beta-lactamase/transpeptidase-like"/>
    <property type="match status" value="1"/>
</dbReference>